<dbReference type="EMBL" id="CM026427">
    <property type="protein sequence ID" value="KAG0568873.1"/>
    <property type="molecule type" value="Genomic_DNA"/>
</dbReference>
<gene>
    <name evidence="3" type="ORF">KC19_6G050300</name>
</gene>
<sequence>LFASYSRFTCPKLHNPKTVNQHIQSLGDDRPPRMQAPGKSDPHARLQDETRELISRNPKPWTCRSFKIRDNFRDDRVVRCLCVVSSLSSSLLWYWILTLRPNLSFPRGSSALIVRSSNDARNRAGFRELK</sequence>
<keyword evidence="4" id="KW-1185">Reference proteome</keyword>
<protein>
    <submittedName>
        <fullName evidence="3">Uncharacterized protein</fullName>
    </submittedName>
</protein>
<reference evidence="3 4" key="1">
    <citation type="submission" date="2020-06" db="EMBL/GenBank/DDBJ databases">
        <title>WGS assembly of Ceratodon purpureus strain R40.</title>
        <authorList>
            <person name="Carey S.B."/>
            <person name="Jenkins J."/>
            <person name="Shu S."/>
            <person name="Lovell J.T."/>
            <person name="Sreedasyam A."/>
            <person name="Maumus F."/>
            <person name="Tiley G.P."/>
            <person name="Fernandez-Pozo N."/>
            <person name="Barry K."/>
            <person name="Chen C."/>
            <person name="Wang M."/>
            <person name="Lipzen A."/>
            <person name="Daum C."/>
            <person name="Saski C.A."/>
            <person name="Payton A.C."/>
            <person name="Mcbreen J.C."/>
            <person name="Conrad R.E."/>
            <person name="Kollar L.M."/>
            <person name="Olsson S."/>
            <person name="Huttunen S."/>
            <person name="Landis J.B."/>
            <person name="Wickett N.J."/>
            <person name="Johnson M.G."/>
            <person name="Rensing S.A."/>
            <person name="Grimwood J."/>
            <person name="Schmutz J."/>
            <person name="Mcdaniel S.F."/>
        </authorList>
    </citation>
    <scope>NUCLEOTIDE SEQUENCE [LARGE SCALE GENOMIC DNA]</scope>
    <source>
        <strain evidence="3 4">R40</strain>
    </source>
</reference>
<evidence type="ECO:0000256" key="2">
    <source>
        <dbReference type="SAM" id="Phobius"/>
    </source>
</evidence>
<name>A0A8T0HBQ8_CERPU</name>
<evidence type="ECO:0000256" key="1">
    <source>
        <dbReference type="SAM" id="MobiDB-lite"/>
    </source>
</evidence>
<evidence type="ECO:0000313" key="3">
    <source>
        <dbReference type="EMBL" id="KAG0568873.1"/>
    </source>
</evidence>
<keyword evidence="2" id="KW-0812">Transmembrane</keyword>
<feature type="non-terminal residue" evidence="3">
    <location>
        <position position="1"/>
    </location>
</feature>
<evidence type="ECO:0000313" key="4">
    <source>
        <dbReference type="Proteomes" id="UP000822688"/>
    </source>
</evidence>
<dbReference type="Proteomes" id="UP000822688">
    <property type="component" value="Chromosome 6"/>
</dbReference>
<feature type="transmembrane region" description="Helical" evidence="2">
    <location>
        <begin position="77"/>
        <end position="96"/>
    </location>
</feature>
<keyword evidence="2" id="KW-0472">Membrane</keyword>
<comment type="caution">
    <text evidence="3">The sequence shown here is derived from an EMBL/GenBank/DDBJ whole genome shotgun (WGS) entry which is preliminary data.</text>
</comment>
<proteinExistence type="predicted"/>
<accession>A0A8T0HBQ8</accession>
<keyword evidence="2" id="KW-1133">Transmembrane helix</keyword>
<dbReference type="AlphaFoldDB" id="A0A8T0HBQ8"/>
<organism evidence="3 4">
    <name type="scientific">Ceratodon purpureus</name>
    <name type="common">Fire moss</name>
    <name type="synonym">Dicranum purpureum</name>
    <dbReference type="NCBI Taxonomy" id="3225"/>
    <lineage>
        <taxon>Eukaryota</taxon>
        <taxon>Viridiplantae</taxon>
        <taxon>Streptophyta</taxon>
        <taxon>Embryophyta</taxon>
        <taxon>Bryophyta</taxon>
        <taxon>Bryophytina</taxon>
        <taxon>Bryopsida</taxon>
        <taxon>Dicranidae</taxon>
        <taxon>Pseudoditrichales</taxon>
        <taxon>Ditrichaceae</taxon>
        <taxon>Ceratodon</taxon>
    </lineage>
</organism>
<feature type="region of interest" description="Disordered" evidence="1">
    <location>
        <begin position="22"/>
        <end position="46"/>
    </location>
</feature>